<dbReference type="InterPro" id="IPR001134">
    <property type="entry name" value="Netrin_domain"/>
</dbReference>
<dbReference type="PANTHER" id="PTHR11844:SF33">
    <property type="entry name" value="TISSUE INHIBITOR OF METALLOPROTEINASE"/>
    <property type="match status" value="1"/>
</dbReference>
<dbReference type="PROSITE" id="PS50189">
    <property type="entry name" value="NTR"/>
    <property type="match status" value="1"/>
</dbReference>
<dbReference type="SUPFAM" id="SSF50242">
    <property type="entry name" value="TIMP-like"/>
    <property type="match status" value="1"/>
</dbReference>
<dbReference type="AlphaFoldDB" id="A0ABD6E7R2"/>
<dbReference type="EMBL" id="JBGFUD010001302">
    <property type="protein sequence ID" value="MFH4976083.1"/>
    <property type="molecule type" value="Genomic_DNA"/>
</dbReference>
<accession>A0ABD6E7R2</accession>
<dbReference type="Pfam" id="PF00965">
    <property type="entry name" value="TIMP"/>
    <property type="match status" value="1"/>
</dbReference>
<evidence type="ECO:0000256" key="4">
    <source>
        <dbReference type="PIRSR" id="PIRSR601820-1"/>
    </source>
</evidence>
<keyword evidence="4" id="KW-0862">Zinc</keyword>
<protein>
    <recommendedName>
        <fullName evidence="7">NTR domain-containing protein</fullName>
    </recommendedName>
</protein>
<feature type="binding site" evidence="4">
    <location>
        <position position="19"/>
    </location>
    <ligand>
        <name>Zn(2+)</name>
        <dbReference type="ChEBI" id="CHEBI:29105"/>
        <note>ligand shared with metalloproteinase partner</note>
    </ligand>
</feature>
<keyword evidence="6" id="KW-0732">Signal</keyword>
<evidence type="ECO:0000256" key="3">
    <source>
        <dbReference type="ARBA" id="ARBA00023157"/>
    </source>
</evidence>
<dbReference type="PANTHER" id="PTHR11844">
    <property type="entry name" value="METALLOPROTEASE INHIBITOR"/>
    <property type="match status" value="1"/>
</dbReference>
<organism evidence="8 9">
    <name type="scientific">Gnathostoma spinigerum</name>
    <dbReference type="NCBI Taxonomy" id="75299"/>
    <lineage>
        <taxon>Eukaryota</taxon>
        <taxon>Metazoa</taxon>
        <taxon>Ecdysozoa</taxon>
        <taxon>Nematoda</taxon>
        <taxon>Chromadorea</taxon>
        <taxon>Rhabditida</taxon>
        <taxon>Spirurina</taxon>
        <taxon>Gnathostomatomorpha</taxon>
        <taxon>Gnathostomatoidea</taxon>
        <taxon>Gnathostomatidae</taxon>
        <taxon>Gnathostoma</taxon>
    </lineage>
</organism>
<evidence type="ECO:0000256" key="5">
    <source>
        <dbReference type="PIRSR" id="PIRSR601820-3"/>
    </source>
</evidence>
<reference evidence="8 9" key="1">
    <citation type="submission" date="2024-08" db="EMBL/GenBank/DDBJ databases">
        <title>Gnathostoma spinigerum genome.</title>
        <authorList>
            <person name="Gonzalez-Bertolin B."/>
            <person name="Monzon S."/>
            <person name="Zaballos A."/>
            <person name="Jimenez P."/>
            <person name="Dekumyoy P."/>
            <person name="Varona S."/>
            <person name="Cuesta I."/>
            <person name="Sumanam S."/>
            <person name="Adisakwattana P."/>
            <person name="Gasser R.B."/>
            <person name="Hernandez-Gonzalez A."/>
            <person name="Young N.D."/>
            <person name="Perteguer M.J."/>
        </authorList>
    </citation>
    <scope>NUCLEOTIDE SEQUENCE [LARGE SCALE GENOMIC DNA]</scope>
    <source>
        <strain evidence="8">AL3</strain>
        <tissue evidence="8">Liver</tissue>
    </source>
</reference>
<proteinExistence type="predicted"/>
<dbReference type="Proteomes" id="UP001608902">
    <property type="component" value="Unassembled WGS sequence"/>
</dbReference>
<sequence length="141" mass="15632">MILLASIIFSLVFHRICACRCGLKSRFEAFCGATWVAQATIIEKNEDRGANRIKYRAMIGKIYKGGKRADGEPMPIESSRTPGDCGVVDLEVGKTYLLAGDGANIIKMCPQLAFSQSTRPLEWKNAPKWLFWTLSKASILC</sequence>
<feature type="signal peptide" evidence="6">
    <location>
        <begin position="1"/>
        <end position="18"/>
    </location>
</feature>
<dbReference type="InterPro" id="IPR001820">
    <property type="entry name" value="TIMP"/>
</dbReference>
<keyword evidence="9" id="KW-1185">Reference proteome</keyword>
<evidence type="ECO:0000313" key="9">
    <source>
        <dbReference type="Proteomes" id="UP001608902"/>
    </source>
</evidence>
<feature type="chain" id="PRO_5044769189" description="NTR domain-containing protein" evidence="6">
    <location>
        <begin position="19"/>
        <end position="141"/>
    </location>
</feature>
<feature type="disulfide bond" evidence="5">
    <location>
        <begin position="19"/>
        <end position="85"/>
    </location>
</feature>
<dbReference type="Gene3D" id="2.40.50.120">
    <property type="match status" value="1"/>
</dbReference>
<keyword evidence="2" id="KW-0964">Secreted</keyword>
<evidence type="ECO:0000256" key="6">
    <source>
        <dbReference type="SAM" id="SignalP"/>
    </source>
</evidence>
<comment type="caution">
    <text evidence="8">The sequence shown here is derived from an EMBL/GenBank/DDBJ whole genome shotgun (WGS) entry which is preliminary data.</text>
</comment>
<gene>
    <name evidence="8" type="ORF">AB6A40_002792</name>
</gene>
<keyword evidence="4" id="KW-0479">Metal-binding</keyword>
<feature type="disulfide bond" evidence="5">
    <location>
        <begin position="21"/>
        <end position="109"/>
    </location>
</feature>
<evidence type="ECO:0000256" key="2">
    <source>
        <dbReference type="ARBA" id="ARBA00022525"/>
    </source>
</evidence>
<evidence type="ECO:0000313" key="8">
    <source>
        <dbReference type="EMBL" id="MFH4976083.1"/>
    </source>
</evidence>
<name>A0ABD6E7R2_9BILA</name>
<keyword evidence="3 5" id="KW-1015">Disulfide bond</keyword>
<evidence type="ECO:0000259" key="7">
    <source>
        <dbReference type="PROSITE" id="PS50189"/>
    </source>
</evidence>
<evidence type="ECO:0000256" key="1">
    <source>
        <dbReference type="ARBA" id="ARBA00004613"/>
    </source>
</evidence>
<dbReference type="GO" id="GO:0005576">
    <property type="term" value="C:extracellular region"/>
    <property type="evidence" value="ECO:0007669"/>
    <property type="project" value="UniProtKB-SubCell"/>
</dbReference>
<dbReference type="InterPro" id="IPR008993">
    <property type="entry name" value="TIMP-like_OB-fold"/>
</dbReference>
<feature type="domain" description="NTR" evidence="7">
    <location>
        <begin position="17"/>
        <end position="141"/>
    </location>
</feature>
<comment type="subcellular location">
    <subcellularLocation>
        <location evidence="1">Secreted</location>
    </subcellularLocation>
</comment>